<protein>
    <submittedName>
        <fullName evidence="4">Helix-turn-helix domain-containing protein</fullName>
    </submittedName>
</protein>
<comment type="caution">
    <text evidence="4">The sequence shown here is derived from an EMBL/GenBank/DDBJ whole genome shotgun (WGS) entry which is preliminary data.</text>
</comment>
<dbReference type="InterPro" id="IPR036388">
    <property type="entry name" value="WH-like_DNA-bd_sf"/>
</dbReference>
<proteinExistence type="predicted"/>
<dbReference type="Proteomes" id="UP001455088">
    <property type="component" value="Unassembled WGS sequence"/>
</dbReference>
<evidence type="ECO:0000256" key="1">
    <source>
        <dbReference type="ARBA" id="ARBA00023125"/>
    </source>
</evidence>
<evidence type="ECO:0000256" key="2">
    <source>
        <dbReference type="PROSITE-ProRule" id="PRU01091"/>
    </source>
</evidence>
<dbReference type="InterPro" id="IPR001867">
    <property type="entry name" value="OmpR/PhoB-type_DNA-bd"/>
</dbReference>
<organism evidence="4 5">
    <name type="scientific">Stenotrophomonas bentonitica</name>
    <dbReference type="NCBI Taxonomy" id="1450134"/>
    <lineage>
        <taxon>Bacteria</taxon>
        <taxon>Pseudomonadati</taxon>
        <taxon>Pseudomonadota</taxon>
        <taxon>Gammaproteobacteria</taxon>
        <taxon>Lysobacterales</taxon>
        <taxon>Lysobacteraceae</taxon>
        <taxon>Stenotrophomonas</taxon>
    </lineage>
</organism>
<dbReference type="EMBL" id="JBBYHY010000011">
    <property type="protein sequence ID" value="MEL3955417.1"/>
    <property type="molecule type" value="Genomic_DNA"/>
</dbReference>
<name>A0ABU9JRE8_9GAMM</name>
<dbReference type="CDD" id="cd00383">
    <property type="entry name" value="trans_reg_C"/>
    <property type="match status" value="1"/>
</dbReference>
<dbReference type="Gene3D" id="1.10.10.10">
    <property type="entry name" value="Winged helix-like DNA-binding domain superfamily/Winged helix DNA-binding domain"/>
    <property type="match status" value="1"/>
</dbReference>
<keyword evidence="1 2" id="KW-0238">DNA-binding</keyword>
<dbReference type="SMART" id="SM00862">
    <property type="entry name" value="Trans_reg_C"/>
    <property type="match status" value="1"/>
</dbReference>
<dbReference type="SUPFAM" id="SSF46894">
    <property type="entry name" value="C-terminal effector domain of the bipartite response regulators"/>
    <property type="match status" value="1"/>
</dbReference>
<evidence type="ECO:0000259" key="3">
    <source>
        <dbReference type="PROSITE" id="PS51755"/>
    </source>
</evidence>
<evidence type="ECO:0000313" key="5">
    <source>
        <dbReference type="Proteomes" id="UP001455088"/>
    </source>
</evidence>
<sequence length="82" mass="8755">MVGGARLPLSPTESKVLQLIIGAGNIPVSRAALEQELYGAAGSKSNTVQVTVCRLRQKLIQHGYRINSTRGRGYTISKDGDS</sequence>
<dbReference type="Pfam" id="PF00486">
    <property type="entry name" value="Trans_reg_C"/>
    <property type="match status" value="1"/>
</dbReference>
<dbReference type="InterPro" id="IPR016032">
    <property type="entry name" value="Sig_transdc_resp-reg_C-effctor"/>
</dbReference>
<dbReference type="PROSITE" id="PS51755">
    <property type="entry name" value="OMPR_PHOB"/>
    <property type="match status" value="1"/>
</dbReference>
<evidence type="ECO:0000313" key="4">
    <source>
        <dbReference type="EMBL" id="MEL3955417.1"/>
    </source>
</evidence>
<keyword evidence="5" id="KW-1185">Reference proteome</keyword>
<reference evidence="4 5" key="1">
    <citation type="submission" date="2024-04" db="EMBL/GenBank/DDBJ databases">
        <title>Bacterial endophytes with biocontrol capabilities against important plant pathogens.</title>
        <authorList>
            <person name="Alayande K.A."/>
        </authorList>
    </citation>
    <scope>NUCLEOTIDE SEQUENCE [LARGE SCALE GENOMIC DNA]</scope>
    <source>
        <strain evidence="4 5">KV22</strain>
    </source>
</reference>
<gene>
    <name evidence="4" type="ORF">AAE039_17810</name>
</gene>
<feature type="domain" description="OmpR/PhoB-type" evidence="3">
    <location>
        <begin position="1"/>
        <end position="78"/>
    </location>
</feature>
<accession>A0ABU9JRE8</accession>
<dbReference type="RefSeq" id="WP_341987679.1">
    <property type="nucleotide sequence ID" value="NZ_JBBYHY010000011.1"/>
</dbReference>
<feature type="DNA-binding region" description="OmpR/PhoB-type" evidence="2">
    <location>
        <begin position="1"/>
        <end position="78"/>
    </location>
</feature>